<gene>
    <name evidence="2" type="ORF">UFOPK4347_01331</name>
</gene>
<dbReference type="EMBL" id="CAFBQU010000042">
    <property type="protein sequence ID" value="CAB5066930.1"/>
    <property type="molecule type" value="Genomic_DNA"/>
</dbReference>
<keyword evidence="1" id="KW-0472">Membrane</keyword>
<accession>A0A6J7ULU2</accession>
<dbReference type="AlphaFoldDB" id="A0A6J7ULU2"/>
<protein>
    <submittedName>
        <fullName evidence="2">Unannotated protein</fullName>
    </submittedName>
</protein>
<name>A0A6J7ULU2_9ZZZZ</name>
<reference evidence="2" key="1">
    <citation type="submission" date="2020-05" db="EMBL/GenBank/DDBJ databases">
        <authorList>
            <person name="Chiriac C."/>
            <person name="Salcher M."/>
            <person name="Ghai R."/>
            <person name="Kavagutti S V."/>
        </authorList>
    </citation>
    <scope>NUCLEOTIDE SEQUENCE</scope>
</reference>
<evidence type="ECO:0000256" key="1">
    <source>
        <dbReference type="SAM" id="Phobius"/>
    </source>
</evidence>
<proteinExistence type="predicted"/>
<evidence type="ECO:0000313" key="2">
    <source>
        <dbReference type="EMBL" id="CAB5066930.1"/>
    </source>
</evidence>
<sequence length="283" mass="30018">MGKSSSAKKVARLAQKGKGKKVRFQGGTVFPAVIVVVLLVGLGLVAYARQSAPSGNEAPTTNDHWHVSYGFYGCDKYLPNLIGNKEEPIDPNYVKYGIHSHDDGVIHWHPQALATGSRAKFGLFLDVYGVKLSDSKLEFPADQQTGMVYEEGKTKCYKKDSELRAYVWNQYDKPNDRKMLIADFKNIRIDRDGMVVVIAYMPKDADAPALPESAVNLPELGAADTAGATTTTVAGATTTTVAGATTTTVAGATTTTVAGATTTTVETATTTSVAASSTTTTKG</sequence>
<keyword evidence="1" id="KW-0812">Transmembrane</keyword>
<keyword evidence="1" id="KW-1133">Transmembrane helix</keyword>
<organism evidence="2">
    <name type="scientific">freshwater metagenome</name>
    <dbReference type="NCBI Taxonomy" id="449393"/>
    <lineage>
        <taxon>unclassified sequences</taxon>
        <taxon>metagenomes</taxon>
        <taxon>ecological metagenomes</taxon>
    </lineage>
</organism>
<feature type="transmembrane region" description="Helical" evidence="1">
    <location>
        <begin position="28"/>
        <end position="48"/>
    </location>
</feature>